<protein>
    <submittedName>
        <fullName evidence="1">Uncharacterized protein</fullName>
    </submittedName>
</protein>
<dbReference type="EMBL" id="VSSQ01015809">
    <property type="protein sequence ID" value="MPM56548.1"/>
    <property type="molecule type" value="Genomic_DNA"/>
</dbReference>
<proteinExistence type="predicted"/>
<evidence type="ECO:0000313" key="1">
    <source>
        <dbReference type="EMBL" id="MPM56548.1"/>
    </source>
</evidence>
<dbReference type="AlphaFoldDB" id="A0A645AUV2"/>
<organism evidence="1">
    <name type="scientific">bioreactor metagenome</name>
    <dbReference type="NCBI Taxonomy" id="1076179"/>
    <lineage>
        <taxon>unclassified sequences</taxon>
        <taxon>metagenomes</taxon>
        <taxon>ecological metagenomes</taxon>
    </lineage>
</organism>
<gene>
    <name evidence="1" type="ORF">SDC9_103354</name>
</gene>
<comment type="caution">
    <text evidence="1">The sequence shown here is derived from an EMBL/GenBank/DDBJ whole genome shotgun (WGS) entry which is preliminary data.</text>
</comment>
<sequence length="109" mass="12225">MHIHIIVQAAGQGDGSVRVKTLVAERNLHSRLPHAPVRIQVCFSGQMAEPGGEQSVMIFFRHAPIVFRGIIPECVLLFGFQFFGSPLIEKRQSPFVDDIDENQSRILFP</sequence>
<accession>A0A645AUV2</accession>
<reference evidence="1" key="1">
    <citation type="submission" date="2019-08" db="EMBL/GenBank/DDBJ databases">
        <authorList>
            <person name="Kucharzyk K."/>
            <person name="Murdoch R.W."/>
            <person name="Higgins S."/>
            <person name="Loffler F."/>
        </authorList>
    </citation>
    <scope>NUCLEOTIDE SEQUENCE</scope>
</reference>
<name>A0A645AUV2_9ZZZZ</name>